<proteinExistence type="predicted"/>
<protein>
    <submittedName>
        <fullName evidence="1">Uncharacterized protein</fullName>
    </submittedName>
</protein>
<organism evidence="1 2">
    <name type="scientific">Portunus trituberculatus</name>
    <name type="common">Swimming crab</name>
    <name type="synonym">Neptunus trituberculatus</name>
    <dbReference type="NCBI Taxonomy" id="210409"/>
    <lineage>
        <taxon>Eukaryota</taxon>
        <taxon>Metazoa</taxon>
        <taxon>Ecdysozoa</taxon>
        <taxon>Arthropoda</taxon>
        <taxon>Crustacea</taxon>
        <taxon>Multicrustacea</taxon>
        <taxon>Malacostraca</taxon>
        <taxon>Eumalacostraca</taxon>
        <taxon>Eucarida</taxon>
        <taxon>Decapoda</taxon>
        <taxon>Pleocyemata</taxon>
        <taxon>Brachyura</taxon>
        <taxon>Eubrachyura</taxon>
        <taxon>Portunoidea</taxon>
        <taxon>Portunidae</taxon>
        <taxon>Portuninae</taxon>
        <taxon>Portunus</taxon>
    </lineage>
</organism>
<dbReference type="AlphaFoldDB" id="A0A5B7GLZ4"/>
<evidence type="ECO:0000313" key="1">
    <source>
        <dbReference type="EMBL" id="MPC58247.1"/>
    </source>
</evidence>
<evidence type="ECO:0000313" key="2">
    <source>
        <dbReference type="Proteomes" id="UP000324222"/>
    </source>
</evidence>
<name>A0A5B7GLZ4_PORTR</name>
<dbReference type="Proteomes" id="UP000324222">
    <property type="component" value="Unassembled WGS sequence"/>
</dbReference>
<gene>
    <name evidence="1" type="ORF">E2C01_052243</name>
</gene>
<sequence>MEAKVEEVKEEVTRLCRFLKKQPVGVWEQPECPESAGQSHANTYSESAKLGFYNYAGGRVQSEKSLREHGDVVRRDGDDLGCTLLVQHSINNAESSGEELLQTTSKIKVTWQWRMEATQRQSARNRRCGLAALLEVQTEEAKYQVATRARIGPNTGQSMPINVSVRYHVTLRTEQKRTLFKGVRLCGRTHMERSPSVRATENA</sequence>
<comment type="caution">
    <text evidence="1">The sequence shown here is derived from an EMBL/GenBank/DDBJ whole genome shotgun (WGS) entry which is preliminary data.</text>
</comment>
<accession>A0A5B7GLZ4</accession>
<reference evidence="1 2" key="1">
    <citation type="submission" date="2019-05" db="EMBL/GenBank/DDBJ databases">
        <title>Another draft genome of Portunus trituberculatus and its Hox gene families provides insights of decapod evolution.</title>
        <authorList>
            <person name="Jeong J.-H."/>
            <person name="Song I."/>
            <person name="Kim S."/>
            <person name="Choi T."/>
            <person name="Kim D."/>
            <person name="Ryu S."/>
            <person name="Kim W."/>
        </authorList>
    </citation>
    <scope>NUCLEOTIDE SEQUENCE [LARGE SCALE GENOMIC DNA]</scope>
    <source>
        <tissue evidence="1">Muscle</tissue>
    </source>
</reference>
<keyword evidence="2" id="KW-1185">Reference proteome</keyword>
<dbReference type="EMBL" id="VSRR010015496">
    <property type="protein sequence ID" value="MPC58247.1"/>
    <property type="molecule type" value="Genomic_DNA"/>
</dbReference>